<sequence length="296" mass="34068">MKSPRVPIYMLYGEQEVWPMPDMMHCESIEARSRLHDWHIKPHQHAGLLQVLYLQRGIAQLHLDGEESDMESGRMLLVPQNFVHGFKFSPDAIGYVVTVAYPFVVRLAQTMEGGPGWFSHPFLHTVGSDEDSTCLASAFSAFVREYRGGAPHRHLLVESLLSTVIVLLARKIQQCRPQGARGVKDNPLYLRFTDLLDQWWDKHYALDRYARELGITTAHLNFLCRRIAQKSALDLVHERLLLEAKRSLAYTSMSISELSYAIGFSDPAYFTRFFKRETGESPRDFRRRLEQLSGEE</sequence>
<comment type="caution">
    <text evidence="7">The sequence shown here is derived from an EMBL/GenBank/DDBJ whole genome shotgun (WGS) entry which is preliminary data.</text>
</comment>
<keyword evidence="3" id="KW-0010">Activator</keyword>
<dbReference type="GO" id="GO:0043565">
    <property type="term" value="F:sequence-specific DNA binding"/>
    <property type="evidence" value="ECO:0007669"/>
    <property type="project" value="InterPro"/>
</dbReference>
<evidence type="ECO:0000313" key="8">
    <source>
        <dbReference type="Proteomes" id="UP000256862"/>
    </source>
</evidence>
<dbReference type="GO" id="GO:0003700">
    <property type="term" value="F:DNA-binding transcription factor activity"/>
    <property type="evidence" value="ECO:0007669"/>
    <property type="project" value="InterPro"/>
</dbReference>
<dbReference type="Gene3D" id="1.10.10.60">
    <property type="entry name" value="Homeodomain-like"/>
    <property type="match status" value="1"/>
</dbReference>
<evidence type="ECO:0000313" key="6">
    <source>
        <dbReference type="EMBL" id="SPC06518.1"/>
    </source>
</evidence>
<dbReference type="PROSITE" id="PS01124">
    <property type="entry name" value="HTH_ARAC_FAMILY_2"/>
    <property type="match status" value="1"/>
</dbReference>
<dbReference type="SUPFAM" id="SSF51215">
    <property type="entry name" value="Regulatory protein AraC"/>
    <property type="match status" value="1"/>
</dbReference>
<dbReference type="CDD" id="cd06999">
    <property type="entry name" value="cupin_HpaA-like_N"/>
    <property type="match status" value="1"/>
</dbReference>
<dbReference type="SUPFAM" id="SSF46689">
    <property type="entry name" value="Homeodomain-like"/>
    <property type="match status" value="1"/>
</dbReference>
<evidence type="ECO:0000256" key="1">
    <source>
        <dbReference type="ARBA" id="ARBA00023015"/>
    </source>
</evidence>
<proteinExistence type="predicted"/>
<protein>
    <submittedName>
        <fullName evidence="7">Transcriptional regulator</fullName>
    </submittedName>
</protein>
<dbReference type="EMBL" id="OGUS01000115">
    <property type="protein sequence ID" value="SPC12496.1"/>
    <property type="molecule type" value="Genomic_DNA"/>
</dbReference>
<evidence type="ECO:0000259" key="5">
    <source>
        <dbReference type="PROSITE" id="PS01124"/>
    </source>
</evidence>
<evidence type="ECO:0000256" key="2">
    <source>
        <dbReference type="ARBA" id="ARBA00023125"/>
    </source>
</evidence>
<dbReference type="GeneID" id="303493912"/>
<dbReference type="InterPro" id="IPR047264">
    <property type="entry name" value="Cupin_HpaA-like_N"/>
</dbReference>
<dbReference type="InterPro" id="IPR020449">
    <property type="entry name" value="Tscrpt_reg_AraC-type_HTH"/>
</dbReference>
<accession>A0A375G390</accession>
<keyword evidence="2" id="KW-0238">DNA-binding</keyword>
<dbReference type="PRINTS" id="PR00032">
    <property type="entry name" value="HTHARAC"/>
</dbReference>
<dbReference type="InterPro" id="IPR037923">
    <property type="entry name" value="HTH-like"/>
</dbReference>
<dbReference type="RefSeq" id="WP_063238821.1">
    <property type="nucleotide sequence ID" value="NZ_CP032519.1"/>
</dbReference>
<dbReference type="InterPro" id="IPR018060">
    <property type="entry name" value="HTH_AraC"/>
</dbReference>
<dbReference type="Pfam" id="PF02311">
    <property type="entry name" value="AraC_binding"/>
    <property type="match status" value="1"/>
</dbReference>
<dbReference type="PANTHER" id="PTHR43280">
    <property type="entry name" value="ARAC-FAMILY TRANSCRIPTIONAL REGULATOR"/>
    <property type="match status" value="1"/>
</dbReference>
<dbReference type="InterPro" id="IPR003313">
    <property type="entry name" value="AraC-bd"/>
</dbReference>
<dbReference type="InterPro" id="IPR014710">
    <property type="entry name" value="RmlC-like_jellyroll"/>
</dbReference>
<reference evidence="7" key="2">
    <citation type="submission" date="2018-01" db="EMBL/GenBank/DDBJ databases">
        <authorList>
            <person name="Clerissi C."/>
        </authorList>
    </citation>
    <scope>NUCLEOTIDE SEQUENCE</scope>
    <source>
        <strain evidence="7">Cupriavidus oxalaticus LMG 2235</strain>
    </source>
</reference>
<dbReference type="InterPro" id="IPR009057">
    <property type="entry name" value="Homeodomain-like_sf"/>
</dbReference>
<dbReference type="AlphaFoldDB" id="A0A375G390"/>
<dbReference type="Proteomes" id="UP000256862">
    <property type="component" value="Chromosome CO2235"/>
</dbReference>
<dbReference type="EMBL" id="OGUS01000064">
    <property type="protein sequence ID" value="SPC06518.1"/>
    <property type="molecule type" value="Genomic_DNA"/>
</dbReference>
<evidence type="ECO:0000313" key="7">
    <source>
        <dbReference type="EMBL" id="SPC12496.1"/>
    </source>
</evidence>
<keyword evidence="1" id="KW-0805">Transcription regulation</keyword>
<keyword evidence="4" id="KW-0804">Transcription</keyword>
<reference evidence="8" key="1">
    <citation type="submission" date="2018-01" db="EMBL/GenBank/DDBJ databases">
        <authorList>
            <person name="Gaut B.S."/>
            <person name="Morton B.R."/>
            <person name="Clegg M.T."/>
            <person name="Duvall M.R."/>
        </authorList>
    </citation>
    <scope>NUCLEOTIDE SEQUENCE [LARGE SCALE GENOMIC DNA]</scope>
</reference>
<dbReference type="SMART" id="SM00342">
    <property type="entry name" value="HTH_ARAC"/>
    <property type="match status" value="1"/>
</dbReference>
<organism evidence="7">
    <name type="scientific">Cupriavidus oxalaticus</name>
    <dbReference type="NCBI Taxonomy" id="96344"/>
    <lineage>
        <taxon>Bacteria</taxon>
        <taxon>Pseudomonadati</taxon>
        <taxon>Pseudomonadota</taxon>
        <taxon>Betaproteobacteria</taxon>
        <taxon>Burkholderiales</taxon>
        <taxon>Burkholderiaceae</taxon>
        <taxon>Cupriavidus</taxon>
    </lineage>
</organism>
<dbReference type="Gene3D" id="2.60.120.10">
    <property type="entry name" value="Jelly Rolls"/>
    <property type="match status" value="1"/>
</dbReference>
<gene>
    <name evidence="7" type="ORF">CO2235_150151</name>
    <name evidence="6" type="ORF">CO2235_U590094</name>
</gene>
<evidence type="ECO:0000256" key="3">
    <source>
        <dbReference type="ARBA" id="ARBA00023159"/>
    </source>
</evidence>
<name>A0A375G390_9BURK</name>
<dbReference type="Pfam" id="PF12833">
    <property type="entry name" value="HTH_18"/>
    <property type="match status" value="1"/>
</dbReference>
<evidence type="ECO:0000256" key="4">
    <source>
        <dbReference type="ARBA" id="ARBA00023163"/>
    </source>
</evidence>
<dbReference type="PANTHER" id="PTHR43280:SF32">
    <property type="entry name" value="TRANSCRIPTIONAL REGULATORY PROTEIN"/>
    <property type="match status" value="1"/>
</dbReference>
<feature type="domain" description="HTH araC/xylS-type" evidence="5">
    <location>
        <begin position="190"/>
        <end position="288"/>
    </location>
</feature>